<proteinExistence type="predicted"/>
<evidence type="ECO:0000313" key="1">
    <source>
        <dbReference type="EMBL" id="PMB73196.1"/>
    </source>
</evidence>
<gene>
    <name evidence="1" type="ORF">BM221_000616</name>
</gene>
<dbReference type="AlphaFoldDB" id="A0A2N6P105"/>
<name>A0A2N6P105_BEABA</name>
<comment type="caution">
    <text evidence="1">The sequence shown here is derived from an EMBL/GenBank/DDBJ whole genome shotgun (WGS) entry which is preliminary data.</text>
</comment>
<dbReference type="Proteomes" id="UP000235728">
    <property type="component" value="Unassembled WGS sequence"/>
</dbReference>
<organism evidence="1 2">
    <name type="scientific">Beauveria bassiana</name>
    <name type="common">White muscardine disease fungus</name>
    <name type="synonym">Tritirachium shiotae</name>
    <dbReference type="NCBI Taxonomy" id="176275"/>
    <lineage>
        <taxon>Eukaryota</taxon>
        <taxon>Fungi</taxon>
        <taxon>Dikarya</taxon>
        <taxon>Ascomycota</taxon>
        <taxon>Pezizomycotina</taxon>
        <taxon>Sordariomycetes</taxon>
        <taxon>Hypocreomycetidae</taxon>
        <taxon>Hypocreales</taxon>
        <taxon>Cordycipitaceae</taxon>
        <taxon>Beauveria</taxon>
    </lineage>
</organism>
<reference evidence="1 2" key="1">
    <citation type="journal article" date="2016" name="Appl. Microbiol. Biotechnol.">
        <title>Characterization of T-DNA insertion mutants with decreased virulence in the entomopathogenic fungus Beauveria bassiana JEF-007.</title>
        <authorList>
            <person name="Kim S."/>
            <person name="Lee S.J."/>
            <person name="Nai Y.S."/>
            <person name="Yu J.S."/>
            <person name="Lee M.R."/>
            <person name="Yang Y.T."/>
            <person name="Kim J.S."/>
        </authorList>
    </citation>
    <scope>NUCLEOTIDE SEQUENCE [LARGE SCALE GENOMIC DNA]</scope>
    <source>
        <strain evidence="1 2">JEF-007</strain>
    </source>
</reference>
<protein>
    <submittedName>
        <fullName evidence="1">Uncharacterized protein</fullName>
    </submittedName>
</protein>
<accession>A0A2N6P105</accession>
<dbReference type="EMBL" id="MRVG01000001">
    <property type="protein sequence ID" value="PMB73196.1"/>
    <property type="molecule type" value="Genomic_DNA"/>
</dbReference>
<evidence type="ECO:0000313" key="2">
    <source>
        <dbReference type="Proteomes" id="UP000235728"/>
    </source>
</evidence>
<sequence length="60" mass="6555">MDPSDISISVNRWINPATVVPKLIMIRYANPIAAGELEFLTFSATLTMITATAVMVKSKD</sequence>